<dbReference type="Gene3D" id="1.10.390.30">
    <property type="entry name" value="Peptidase M60, enhancin-like domain 3"/>
    <property type="match status" value="1"/>
</dbReference>
<evidence type="ECO:0000313" key="3">
    <source>
        <dbReference type="Proteomes" id="UP000436141"/>
    </source>
</evidence>
<dbReference type="SMART" id="SM01276">
    <property type="entry name" value="M60-like"/>
    <property type="match status" value="1"/>
</dbReference>
<dbReference type="AlphaFoldDB" id="A0A6N8R7F9"/>
<dbReference type="PANTHER" id="PTHR15730">
    <property type="entry name" value="EXPERIMENTAL AUTOIMMUNE PROSTATITIS ANTIGEN 2-RELATED"/>
    <property type="match status" value="1"/>
</dbReference>
<gene>
    <name evidence="2" type="ORF">GRW05_31110</name>
</gene>
<dbReference type="Gene3D" id="3.40.390.80">
    <property type="entry name" value="Peptidase M60, enhancin-like domain 2"/>
    <property type="match status" value="1"/>
</dbReference>
<dbReference type="InterPro" id="IPR051244">
    <property type="entry name" value="TCAF"/>
</dbReference>
<protein>
    <submittedName>
        <fullName evidence="2">Accessory colonization factor AcfD</fullName>
    </submittedName>
</protein>
<dbReference type="Pfam" id="PF13402">
    <property type="entry name" value="Peptidase_M60"/>
    <property type="match status" value="1"/>
</dbReference>
<evidence type="ECO:0000259" key="1">
    <source>
        <dbReference type="PROSITE" id="PS51723"/>
    </source>
</evidence>
<feature type="domain" description="Peptidase M60" evidence="1">
    <location>
        <begin position="1"/>
        <end position="180"/>
    </location>
</feature>
<proteinExistence type="predicted"/>
<dbReference type="PROSITE" id="PS51723">
    <property type="entry name" value="PEPTIDASE_M60"/>
    <property type="match status" value="1"/>
</dbReference>
<accession>A0A6N8R7F9</accession>
<reference evidence="2 3" key="1">
    <citation type="submission" date="2019-12" db="EMBL/GenBank/DDBJ databases">
        <title>Enteriobacteria Tanzani isolates_10434.</title>
        <authorList>
            <person name="Subbiah M."/>
            <person name="Call D."/>
        </authorList>
    </citation>
    <scope>NUCLEOTIDE SEQUENCE [LARGE SCALE GENOMIC DNA]</scope>
    <source>
        <strain evidence="2 3">10434wD1</strain>
    </source>
</reference>
<dbReference type="EMBL" id="WUIY01000863">
    <property type="protein sequence ID" value="MXI78618.1"/>
    <property type="molecule type" value="Genomic_DNA"/>
</dbReference>
<name>A0A6N8R7F9_ECOLX</name>
<evidence type="ECO:0000313" key="2">
    <source>
        <dbReference type="EMBL" id="MXI78618.1"/>
    </source>
</evidence>
<feature type="non-terminal residue" evidence="2">
    <location>
        <position position="1"/>
    </location>
</feature>
<comment type="caution">
    <text evidence="2">The sequence shown here is derived from an EMBL/GenBank/DDBJ whole genome shotgun (WGS) entry which is preliminary data.</text>
</comment>
<dbReference type="PANTHER" id="PTHR15730:SF5">
    <property type="entry name" value="SI:CH211-210B2.2-RELATED"/>
    <property type="match status" value="1"/>
</dbReference>
<feature type="non-terminal residue" evidence="2">
    <location>
        <position position="272"/>
    </location>
</feature>
<organism evidence="2 3">
    <name type="scientific">Escherichia coli</name>
    <dbReference type="NCBI Taxonomy" id="562"/>
    <lineage>
        <taxon>Bacteria</taxon>
        <taxon>Pseudomonadati</taxon>
        <taxon>Pseudomonadota</taxon>
        <taxon>Gammaproteobacteria</taxon>
        <taxon>Enterobacterales</taxon>
        <taxon>Enterobacteriaceae</taxon>
        <taxon>Escherichia</taxon>
    </lineage>
</organism>
<dbReference type="Proteomes" id="UP000436141">
    <property type="component" value="Unassembled WGS sequence"/>
</dbReference>
<dbReference type="InterPro" id="IPR031161">
    <property type="entry name" value="Peptidase_M60_dom"/>
</dbReference>
<dbReference type="InterPro" id="IPR042279">
    <property type="entry name" value="Pep_M60_3"/>
</dbReference>
<sequence>FVYTTPKKNLNASNYTGGLEQFANDLDTFASSMNDFYGRDSEDGKHRMFTYKNLPGHKHRFTNDVQISIGDAHSGYPVMNSSFSPNSTTLPTTPLNDWLIWHEVGHNAAETPLTVPGATEVANNVLALYMQDRYLGKMNRVADDITVAPEYLEESNNQAWARGGAGDRLLMYAQLKEWAEKNFDIKKWYPDGTPLPEFYSEREGMKGWNLFQLMHRKARGDEVSNDKFGGKNYCAESNGNAADTLMLCASWVAQTDLSEFFKKWNPGANAYQ</sequence>